<keyword evidence="3" id="KW-1185">Reference proteome</keyword>
<evidence type="ECO:0008006" key="4">
    <source>
        <dbReference type="Google" id="ProtNLM"/>
    </source>
</evidence>
<name>A0AAD7C8Q1_9AGAR</name>
<organism evidence="2 3">
    <name type="scientific">Roridomyces roridus</name>
    <dbReference type="NCBI Taxonomy" id="1738132"/>
    <lineage>
        <taxon>Eukaryota</taxon>
        <taxon>Fungi</taxon>
        <taxon>Dikarya</taxon>
        <taxon>Basidiomycota</taxon>
        <taxon>Agaricomycotina</taxon>
        <taxon>Agaricomycetes</taxon>
        <taxon>Agaricomycetidae</taxon>
        <taxon>Agaricales</taxon>
        <taxon>Marasmiineae</taxon>
        <taxon>Mycenaceae</taxon>
        <taxon>Roridomyces</taxon>
    </lineage>
</organism>
<dbReference type="Proteomes" id="UP001221142">
    <property type="component" value="Unassembled WGS sequence"/>
</dbReference>
<keyword evidence="1" id="KW-0812">Transmembrane</keyword>
<evidence type="ECO:0000313" key="2">
    <source>
        <dbReference type="EMBL" id="KAJ7641861.1"/>
    </source>
</evidence>
<proteinExistence type="predicted"/>
<evidence type="ECO:0000256" key="1">
    <source>
        <dbReference type="SAM" id="Phobius"/>
    </source>
</evidence>
<feature type="transmembrane region" description="Helical" evidence="1">
    <location>
        <begin position="80"/>
        <end position="101"/>
    </location>
</feature>
<reference evidence="2" key="1">
    <citation type="submission" date="2023-03" db="EMBL/GenBank/DDBJ databases">
        <title>Massive genome expansion in bonnet fungi (Mycena s.s.) driven by repeated elements and novel gene families across ecological guilds.</title>
        <authorList>
            <consortium name="Lawrence Berkeley National Laboratory"/>
            <person name="Harder C.B."/>
            <person name="Miyauchi S."/>
            <person name="Viragh M."/>
            <person name="Kuo A."/>
            <person name="Thoen E."/>
            <person name="Andreopoulos B."/>
            <person name="Lu D."/>
            <person name="Skrede I."/>
            <person name="Drula E."/>
            <person name="Henrissat B."/>
            <person name="Morin E."/>
            <person name="Kohler A."/>
            <person name="Barry K."/>
            <person name="LaButti K."/>
            <person name="Morin E."/>
            <person name="Salamov A."/>
            <person name="Lipzen A."/>
            <person name="Mereny Z."/>
            <person name="Hegedus B."/>
            <person name="Baldrian P."/>
            <person name="Stursova M."/>
            <person name="Weitz H."/>
            <person name="Taylor A."/>
            <person name="Grigoriev I.V."/>
            <person name="Nagy L.G."/>
            <person name="Martin F."/>
            <person name="Kauserud H."/>
        </authorList>
    </citation>
    <scope>NUCLEOTIDE SEQUENCE</scope>
    <source>
        <strain evidence="2">9284</strain>
    </source>
</reference>
<evidence type="ECO:0000313" key="3">
    <source>
        <dbReference type="Proteomes" id="UP001221142"/>
    </source>
</evidence>
<feature type="transmembrane region" description="Helical" evidence="1">
    <location>
        <begin position="48"/>
        <end position="68"/>
    </location>
</feature>
<dbReference type="AlphaFoldDB" id="A0AAD7C8Q1"/>
<keyword evidence="1" id="KW-0472">Membrane</keyword>
<gene>
    <name evidence="2" type="ORF">FB45DRAFT_901187</name>
</gene>
<keyword evidence="1" id="KW-1133">Transmembrane helix</keyword>
<sequence length="145" mass="15444">MTTTMPVSVLSFPQPATSFAGATYEKRPAPPYYEHGKGRCHNLRPRQILPFLFLLVLAFSGAAATVYICDAPLTPNHLYLVVAAVGLLVVVIFAAMLHAWCCRDAIGYENSLRPPSYLSGCCGGPALASNASDGVTGASKHQPLH</sequence>
<accession>A0AAD7C8Q1</accession>
<protein>
    <recommendedName>
        <fullName evidence="4">Transmembrane protein</fullName>
    </recommendedName>
</protein>
<dbReference type="EMBL" id="JARKIF010000004">
    <property type="protein sequence ID" value="KAJ7641861.1"/>
    <property type="molecule type" value="Genomic_DNA"/>
</dbReference>
<comment type="caution">
    <text evidence="2">The sequence shown here is derived from an EMBL/GenBank/DDBJ whole genome shotgun (WGS) entry which is preliminary data.</text>
</comment>